<dbReference type="RefSeq" id="WP_007497912.1">
    <property type="nucleotide sequence ID" value="NZ_AGBF01000073.1"/>
</dbReference>
<proteinExistence type="predicted"/>
<dbReference type="EMBL" id="AGBF01000073">
    <property type="protein sequence ID" value="EGX57915.1"/>
    <property type="molecule type" value="Genomic_DNA"/>
</dbReference>
<gene>
    <name evidence="1" type="ORF">SZN_20287</name>
</gene>
<evidence type="ECO:0000313" key="1">
    <source>
        <dbReference type="EMBL" id="EGX57915.1"/>
    </source>
</evidence>
<organism evidence="1 2">
    <name type="scientific">Streptomyces zinciresistens K42</name>
    <dbReference type="NCBI Taxonomy" id="700597"/>
    <lineage>
        <taxon>Bacteria</taxon>
        <taxon>Bacillati</taxon>
        <taxon>Actinomycetota</taxon>
        <taxon>Actinomycetes</taxon>
        <taxon>Kitasatosporales</taxon>
        <taxon>Streptomycetaceae</taxon>
        <taxon>Streptomyces</taxon>
    </lineage>
</organism>
<accession>G2GEX4</accession>
<dbReference type="AlphaFoldDB" id="G2GEX4"/>
<name>G2GEX4_9ACTN</name>
<protein>
    <submittedName>
        <fullName evidence="1">Uncharacterized protein</fullName>
    </submittedName>
</protein>
<keyword evidence="2" id="KW-1185">Reference proteome</keyword>
<dbReference type="PATRIC" id="fig|700597.3.peg.3978"/>
<evidence type="ECO:0000313" key="2">
    <source>
        <dbReference type="Proteomes" id="UP000004217"/>
    </source>
</evidence>
<sequence>MSTPPTDIPADLAHALRAGIDAAHAASAAAAHVSATVLIRAADGRGSVHQAWRGEGPDAWCQVASHGFRAHLLKSGHGDRAQIAFVSLTTDAYERVRARVLELEECPHDLECECVDEPWPSVDDLRSRPEALEIVTRDDEDRGFARLSSGRIDLTLWDESVRLLFGLIQLIRAVDRP</sequence>
<dbReference type="Proteomes" id="UP000004217">
    <property type="component" value="Unassembled WGS sequence"/>
</dbReference>
<reference evidence="1 2" key="1">
    <citation type="submission" date="2011-08" db="EMBL/GenBank/DDBJ databases">
        <authorList>
            <person name="Lin Y."/>
            <person name="Hao X."/>
            <person name="Johnstone L."/>
            <person name="Miller S.J."/>
            <person name="Wei G."/>
            <person name="Rensing C."/>
        </authorList>
    </citation>
    <scope>NUCLEOTIDE SEQUENCE [LARGE SCALE GENOMIC DNA]</scope>
    <source>
        <strain evidence="1 2">K42</strain>
    </source>
</reference>
<comment type="caution">
    <text evidence="1">The sequence shown here is derived from an EMBL/GenBank/DDBJ whole genome shotgun (WGS) entry which is preliminary data.</text>
</comment>